<evidence type="ECO:0000313" key="4">
    <source>
        <dbReference type="Proteomes" id="UP000318733"/>
    </source>
</evidence>
<dbReference type="InterPro" id="IPR037126">
    <property type="entry name" value="PdaC/RsiV-like_sf"/>
</dbReference>
<dbReference type="Pfam" id="PF11738">
    <property type="entry name" value="DUF3298"/>
    <property type="match status" value="1"/>
</dbReference>
<reference evidence="3 4" key="1">
    <citation type="submission" date="2019-07" db="EMBL/GenBank/DDBJ databases">
        <authorList>
            <person name="Huq M.A."/>
        </authorList>
    </citation>
    <scope>NUCLEOTIDE SEQUENCE [LARGE SCALE GENOMIC DNA]</scope>
    <source>
        <strain evidence="3 4">MAH-19</strain>
    </source>
</reference>
<proteinExistence type="predicted"/>
<keyword evidence="4" id="KW-1185">Reference proteome</keyword>
<sequence length="266" mass="30331">MKTGYLLVFGMMLGLCACQWGDNKKPKPDITTDTLHYTYKTIKQRAADCGNKPDSGCTIVKIKYPIFSEQDQLNDFISHRLCNLFVSDKINNNLQQYAKDFLANYTDFKKHDSRSAMYFTLDSYAKIIRQDSSIVTIEVGGYNYQGGAHGGTVTSFINWNTKVHKDIYLGDLLAGNYHNKLTAIADTIFRKQEKLSDTASLANNYFFKDNKFALNENFSITPLGIKFLYNQYEIKPYAAGQTELFIPYAKIKSLLKPNTVITQYLK</sequence>
<evidence type="ECO:0000313" key="3">
    <source>
        <dbReference type="EMBL" id="TSJ37209.1"/>
    </source>
</evidence>
<organism evidence="3 4">
    <name type="scientific">Mucilaginibacter corticis</name>
    <dbReference type="NCBI Taxonomy" id="2597670"/>
    <lineage>
        <taxon>Bacteria</taxon>
        <taxon>Pseudomonadati</taxon>
        <taxon>Bacteroidota</taxon>
        <taxon>Sphingobacteriia</taxon>
        <taxon>Sphingobacteriales</taxon>
        <taxon>Sphingobacteriaceae</taxon>
        <taxon>Mucilaginibacter</taxon>
    </lineage>
</organism>
<dbReference type="Pfam" id="PF13739">
    <property type="entry name" value="PdaC"/>
    <property type="match status" value="1"/>
</dbReference>
<dbReference type="EMBL" id="VLPK01000005">
    <property type="protein sequence ID" value="TSJ37209.1"/>
    <property type="molecule type" value="Genomic_DNA"/>
</dbReference>
<name>A0A556MBA2_9SPHI</name>
<dbReference type="InterPro" id="IPR021729">
    <property type="entry name" value="DUF3298"/>
</dbReference>
<protein>
    <submittedName>
        <fullName evidence="3">DUF3298 and DUF4163 domain-containing protein</fullName>
    </submittedName>
</protein>
<dbReference type="RefSeq" id="WP_144250244.1">
    <property type="nucleotide sequence ID" value="NZ_VLPK01000005.1"/>
</dbReference>
<evidence type="ECO:0000259" key="2">
    <source>
        <dbReference type="Pfam" id="PF13739"/>
    </source>
</evidence>
<accession>A0A556MBA2</accession>
<dbReference type="AlphaFoldDB" id="A0A556MBA2"/>
<evidence type="ECO:0000259" key="1">
    <source>
        <dbReference type="Pfam" id="PF11738"/>
    </source>
</evidence>
<feature type="domain" description="Deacetylase PdaC" evidence="2">
    <location>
        <begin position="54"/>
        <end position="151"/>
    </location>
</feature>
<dbReference type="OrthoDB" id="594879at2"/>
<comment type="caution">
    <text evidence="3">The sequence shown here is derived from an EMBL/GenBank/DDBJ whole genome shotgun (WGS) entry which is preliminary data.</text>
</comment>
<dbReference type="Gene3D" id="3.90.640.20">
    <property type="entry name" value="Heat-shock cognate protein, ATPase"/>
    <property type="match status" value="1"/>
</dbReference>
<dbReference type="PROSITE" id="PS51257">
    <property type="entry name" value="PROKAR_LIPOPROTEIN"/>
    <property type="match status" value="1"/>
</dbReference>
<dbReference type="Gene3D" id="3.30.565.40">
    <property type="entry name" value="Fervidobacterium nodosum Rt17-B1 like"/>
    <property type="match status" value="1"/>
</dbReference>
<dbReference type="InterPro" id="IPR025303">
    <property type="entry name" value="PdaC"/>
</dbReference>
<feature type="domain" description="DUF3298" evidence="1">
    <location>
        <begin position="171"/>
        <end position="248"/>
    </location>
</feature>
<gene>
    <name evidence="3" type="ORF">FO440_20815</name>
</gene>
<dbReference type="Proteomes" id="UP000318733">
    <property type="component" value="Unassembled WGS sequence"/>
</dbReference>